<dbReference type="Gene3D" id="1.10.238.10">
    <property type="entry name" value="EF-hand"/>
    <property type="match status" value="1"/>
</dbReference>
<dbReference type="SUPFAM" id="SSF47473">
    <property type="entry name" value="EF-hand"/>
    <property type="match status" value="1"/>
</dbReference>
<dbReference type="Ensembl" id="ENSSMRT00000028527.1">
    <property type="protein sequence ID" value="ENSSMRP00000024345.1"/>
    <property type="gene ID" value="ENSSMRG00000018871.1"/>
</dbReference>
<reference evidence="1" key="1">
    <citation type="submission" date="2025-08" db="UniProtKB">
        <authorList>
            <consortium name="Ensembl"/>
        </authorList>
    </citation>
    <scope>IDENTIFICATION</scope>
</reference>
<accession>A0A8D0DZW1</accession>
<dbReference type="Proteomes" id="UP000694421">
    <property type="component" value="Unplaced"/>
</dbReference>
<reference evidence="1" key="2">
    <citation type="submission" date="2025-09" db="UniProtKB">
        <authorList>
            <consortium name="Ensembl"/>
        </authorList>
    </citation>
    <scope>IDENTIFICATION</scope>
</reference>
<evidence type="ECO:0000313" key="1">
    <source>
        <dbReference type="Ensembl" id="ENSSMRP00000024345.1"/>
    </source>
</evidence>
<name>A0A8D0DZW1_SALMN</name>
<dbReference type="AlphaFoldDB" id="A0A8D0DZW1"/>
<dbReference type="GeneTree" id="ENSGT00950000186163"/>
<dbReference type="InterPro" id="IPR011992">
    <property type="entry name" value="EF-hand-dom_pair"/>
</dbReference>
<protein>
    <submittedName>
        <fullName evidence="1">Uncharacterized protein</fullName>
    </submittedName>
</protein>
<keyword evidence="2" id="KW-1185">Reference proteome</keyword>
<evidence type="ECO:0000313" key="2">
    <source>
        <dbReference type="Proteomes" id="UP000694421"/>
    </source>
</evidence>
<organism evidence="1 2">
    <name type="scientific">Salvator merianae</name>
    <name type="common">Argentine black and white tegu</name>
    <name type="synonym">Tupinambis merianae</name>
    <dbReference type="NCBI Taxonomy" id="96440"/>
    <lineage>
        <taxon>Eukaryota</taxon>
        <taxon>Metazoa</taxon>
        <taxon>Chordata</taxon>
        <taxon>Craniata</taxon>
        <taxon>Vertebrata</taxon>
        <taxon>Euteleostomi</taxon>
        <taxon>Lepidosauria</taxon>
        <taxon>Squamata</taxon>
        <taxon>Bifurcata</taxon>
        <taxon>Unidentata</taxon>
        <taxon>Episquamata</taxon>
        <taxon>Laterata</taxon>
        <taxon>Teiioidea</taxon>
        <taxon>Teiidae</taxon>
        <taxon>Salvator</taxon>
    </lineage>
</organism>
<proteinExistence type="predicted"/>
<sequence length="54" mass="6152">MKELIQNELTIGPKLQEVEIQGLMVDLNCNVDQVVNFQEYVIFLGALCRTLCKP</sequence>